<dbReference type="Proteomes" id="UP000824265">
    <property type="component" value="Unassembled WGS sequence"/>
</dbReference>
<name>A0A9D1R631_9FIRM</name>
<keyword evidence="1" id="KW-0966">Cell projection</keyword>
<dbReference type="EMBL" id="DXGH01000065">
    <property type="protein sequence ID" value="HIW82188.1"/>
    <property type="molecule type" value="Genomic_DNA"/>
</dbReference>
<accession>A0A9D1R631</accession>
<evidence type="ECO:0000313" key="1">
    <source>
        <dbReference type="EMBL" id="HIW82188.1"/>
    </source>
</evidence>
<gene>
    <name evidence="1" type="ORF">H9742_11855</name>
</gene>
<sequence>MDIRNCRGCGRIFNYVAGPVLCQACRESLEGKFQEVKEYIRSHPGVGIPEVSKACDVEPSQIRQWLREERLEVTEDSPIFLTCEVCGAPIRCGRFCEKCKFDMTKGFKNILESNKPKGVKREPVDRENPRMRYL</sequence>
<keyword evidence="1" id="KW-0282">Flagellum</keyword>
<reference evidence="1" key="1">
    <citation type="journal article" date="2021" name="PeerJ">
        <title>Extensive microbial diversity within the chicken gut microbiome revealed by metagenomics and culture.</title>
        <authorList>
            <person name="Gilroy R."/>
            <person name="Ravi A."/>
            <person name="Getino M."/>
            <person name="Pursley I."/>
            <person name="Horton D.L."/>
            <person name="Alikhan N.F."/>
            <person name="Baker D."/>
            <person name="Gharbi K."/>
            <person name="Hall N."/>
            <person name="Watson M."/>
            <person name="Adriaenssens E.M."/>
            <person name="Foster-Nyarko E."/>
            <person name="Jarju S."/>
            <person name="Secka A."/>
            <person name="Antonio M."/>
            <person name="Oren A."/>
            <person name="Chaudhuri R.R."/>
            <person name="La Ragione R."/>
            <person name="Hildebrand F."/>
            <person name="Pallen M.J."/>
        </authorList>
    </citation>
    <scope>NUCLEOTIDE SEQUENCE</scope>
    <source>
        <strain evidence="1">CHK195-6426</strain>
    </source>
</reference>
<protein>
    <submittedName>
        <fullName evidence="1">Flagellar protein</fullName>
    </submittedName>
</protein>
<keyword evidence="1" id="KW-0969">Cilium</keyword>
<evidence type="ECO:0000313" key="2">
    <source>
        <dbReference type="Proteomes" id="UP000824265"/>
    </source>
</evidence>
<organism evidence="1 2">
    <name type="scientific">Candidatus Acetatifactor stercoripullorum</name>
    <dbReference type="NCBI Taxonomy" id="2838414"/>
    <lineage>
        <taxon>Bacteria</taxon>
        <taxon>Bacillati</taxon>
        <taxon>Bacillota</taxon>
        <taxon>Clostridia</taxon>
        <taxon>Lachnospirales</taxon>
        <taxon>Lachnospiraceae</taxon>
        <taxon>Acetatifactor</taxon>
    </lineage>
</organism>
<dbReference type="AlphaFoldDB" id="A0A9D1R631"/>
<proteinExistence type="predicted"/>
<comment type="caution">
    <text evidence="1">The sequence shown here is derived from an EMBL/GenBank/DDBJ whole genome shotgun (WGS) entry which is preliminary data.</text>
</comment>
<reference evidence="1" key="2">
    <citation type="submission" date="2021-04" db="EMBL/GenBank/DDBJ databases">
        <authorList>
            <person name="Gilroy R."/>
        </authorList>
    </citation>
    <scope>NUCLEOTIDE SEQUENCE</scope>
    <source>
        <strain evidence="1">CHK195-6426</strain>
    </source>
</reference>